<dbReference type="Proteomes" id="UP001163293">
    <property type="component" value="Chromosome"/>
</dbReference>
<name>A0AAX3EKD6_PAEUR</name>
<dbReference type="EMBL" id="CP101185">
    <property type="protein sequence ID" value="UYV98586.1"/>
    <property type="molecule type" value="Genomic_DNA"/>
</dbReference>
<keyword evidence="2" id="KW-1185">Reference proteome</keyword>
<protein>
    <submittedName>
        <fullName evidence="1">Flagellar protein FlgN</fullName>
    </submittedName>
</protein>
<gene>
    <name evidence="1" type="ORF">NL394_05030</name>
</gene>
<dbReference type="AlphaFoldDB" id="A0AAX3EKD6"/>
<organism evidence="1 2">
    <name type="scientific">Paenarthrobacter ureafaciens</name>
    <dbReference type="NCBI Taxonomy" id="37931"/>
    <lineage>
        <taxon>Bacteria</taxon>
        <taxon>Bacillati</taxon>
        <taxon>Actinomycetota</taxon>
        <taxon>Actinomycetes</taxon>
        <taxon>Micrococcales</taxon>
        <taxon>Micrococcaceae</taxon>
        <taxon>Paenarthrobacter</taxon>
    </lineage>
</organism>
<keyword evidence="1" id="KW-0966">Cell projection</keyword>
<keyword evidence="1" id="KW-0969">Cilium</keyword>
<proteinExistence type="predicted"/>
<sequence length="165" mass="18178">MGADELSATLWRERRQLDFLLFLLETQLLHLRAGNWHRLEYTASELEKVVESLRFESLARGVEAAALAAEWKAPDQTSLPSLAGMAPAGIWPDLLKEHHRALVILLESIDAVAADNLSALEQEREPADAEPDDLAIMTLNVNVQRARAAVTSAALPSLRDFLGTT</sequence>
<dbReference type="RefSeq" id="WP_139126913.1">
    <property type="nucleotide sequence ID" value="NZ_CP043010.1"/>
</dbReference>
<accession>A0AAX3EKD6</accession>
<reference evidence="1" key="1">
    <citation type="submission" date="2022-07" db="EMBL/GenBank/DDBJ databases">
        <authorList>
            <person name="Wu T."/>
        </authorList>
    </citation>
    <scope>NUCLEOTIDE SEQUENCE</scope>
    <source>
        <strain evidence="1">SD-1</strain>
    </source>
</reference>
<keyword evidence="1" id="KW-0282">Flagellum</keyword>
<evidence type="ECO:0000313" key="1">
    <source>
        <dbReference type="EMBL" id="UYV98586.1"/>
    </source>
</evidence>
<evidence type="ECO:0000313" key="2">
    <source>
        <dbReference type="Proteomes" id="UP001163293"/>
    </source>
</evidence>